<feature type="chain" id="PRO_5043855851" description="Secreted protein" evidence="2">
    <location>
        <begin position="26"/>
        <end position="85"/>
    </location>
</feature>
<evidence type="ECO:0000256" key="1">
    <source>
        <dbReference type="SAM" id="MobiDB-lite"/>
    </source>
</evidence>
<sequence length="85" mass="9628">MTAVFGAECVIILVFVAPQAPNVRSQRRPRRFLNYTRYELNQRLRTHRIRHALPGQNQSKKPLKSVPLSGRRPGSDSISGSLESD</sequence>
<feature type="compositionally biased region" description="Polar residues" evidence="1">
    <location>
        <begin position="76"/>
        <end position="85"/>
    </location>
</feature>
<dbReference type="Proteomes" id="UP001488805">
    <property type="component" value="Unassembled WGS sequence"/>
</dbReference>
<reference evidence="3 4" key="1">
    <citation type="journal article" date="2024" name="Genome Biol. Evol.">
        <title>Chromosome-level genome assembly of the viviparous eelpout Zoarces viviparus.</title>
        <authorList>
            <person name="Fuhrmann N."/>
            <person name="Brasseur M.V."/>
            <person name="Bakowski C.E."/>
            <person name="Podsiadlowski L."/>
            <person name="Prost S."/>
            <person name="Krehenwinkel H."/>
            <person name="Mayer C."/>
        </authorList>
    </citation>
    <scope>NUCLEOTIDE SEQUENCE [LARGE SCALE GENOMIC DNA]</scope>
    <source>
        <strain evidence="3">NO-MEL_2022_Ind0_liver</strain>
    </source>
</reference>
<dbReference type="EMBL" id="JBCEZU010000538">
    <property type="protein sequence ID" value="KAK9518455.1"/>
    <property type="molecule type" value="Genomic_DNA"/>
</dbReference>
<gene>
    <name evidence="3" type="ORF">VZT92_023761</name>
</gene>
<organism evidence="3 4">
    <name type="scientific">Zoarces viviparus</name>
    <name type="common">Viviparous eelpout</name>
    <name type="synonym">Blennius viviparus</name>
    <dbReference type="NCBI Taxonomy" id="48416"/>
    <lineage>
        <taxon>Eukaryota</taxon>
        <taxon>Metazoa</taxon>
        <taxon>Chordata</taxon>
        <taxon>Craniata</taxon>
        <taxon>Vertebrata</taxon>
        <taxon>Euteleostomi</taxon>
        <taxon>Actinopterygii</taxon>
        <taxon>Neopterygii</taxon>
        <taxon>Teleostei</taxon>
        <taxon>Neoteleostei</taxon>
        <taxon>Acanthomorphata</taxon>
        <taxon>Eupercaria</taxon>
        <taxon>Perciformes</taxon>
        <taxon>Cottioidei</taxon>
        <taxon>Zoarcales</taxon>
        <taxon>Zoarcidae</taxon>
        <taxon>Zoarcinae</taxon>
        <taxon>Zoarces</taxon>
    </lineage>
</organism>
<evidence type="ECO:0000256" key="2">
    <source>
        <dbReference type="SAM" id="SignalP"/>
    </source>
</evidence>
<feature type="region of interest" description="Disordered" evidence="1">
    <location>
        <begin position="47"/>
        <end position="85"/>
    </location>
</feature>
<feature type="signal peptide" evidence="2">
    <location>
        <begin position="1"/>
        <end position="25"/>
    </location>
</feature>
<keyword evidence="4" id="KW-1185">Reference proteome</keyword>
<proteinExistence type="predicted"/>
<dbReference type="AlphaFoldDB" id="A0AAW1E827"/>
<evidence type="ECO:0008006" key="5">
    <source>
        <dbReference type="Google" id="ProtNLM"/>
    </source>
</evidence>
<keyword evidence="2" id="KW-0732">Signal</keyword>
<evidence type="ECO:0000313" key="3">
    <source>
        <dbReference type="EMBL" id="KAK9518455.1"/>
    </source>
</evidence>
<name>A0AAW1E827_ZOAVI</name>
<comment type="caution">
    <text evidence="3">The sequence shown here is derived from an EMBL/GenBank/DDBJ whole genome shotgun (WGS) entry which is preliminary data.</text>
</comment>
<evidence type="ECO:0000313" key="4">
    <source>
        <dbReference type="Proteomes" id="UP001488805"/>
    </source>
</evidence>
<accession>A0AAW1E827</accession>
<protein>
    <recommendedName>
        <fullName evidence="5">Secreted protein</fullName>
    </recommendedName>
</protein>